<dbReference type="EMBL" id="CP126446">
    <property type="protein sequence ID" value="WIF99721.1"/>
    <property type="molecule type" value="Genomic_DNA"/>
</dbReference>
<gene>
    <name evidence="1" type="ORF">QNI29_08720</name>
</gene>
<evidence type="ECO:0000313" key="2">
    <source>
        <dbReference type="Proteomes" id="UP001236652"/>
    </source>
</evidence>
<keyword evidence="2" id="KW-1185">Reference proteome</keyword>
<accession>A0ABY8V3Y0</accession>
<dbReference type="Proteomes" id="UP001236652">
    <property type="component" value="Chromosome"/>
</dbReference>
<evidence type="ECO:0008006" key="3">
    <source>
        <dbReference type="Google" id="ProtNLM"/>
    </source>
</evidence>
<organism evidence="1 2">
    <name type="scientific">Pontibacillus chungwhensis</name>
    <dbReference type="NCBI Taxonomy" id="265426"/>
    <lineage>
        <taxon>Bacteria</taxon>
        <taxon>Bacillati</taxon>
        <taxon>Bacillota</taxon>
        <taxon>Bacilli</taxon>
        <taxon>Bacillales</taxon>
        <taxon>Bacillaceae</taxon>
        <taxon>Pontibacillus</taxon>
    </lineage>
</organism>
<proteinExistence type="predicted"/>
<name>A0ABY8V3Y0_9BACI</name>
<protein>
    <recommendedName>
        <fullName evidence="3">DUF4367 domain-containing protein</fullName>
    </recommendedName>
</protein>
<sequence length="178" mass="20375">MIRVSQSSLLIVCLLLFLILSWAGLTRAKEFIIPEGAFTQETVAFPEAMTYVDTVKELEEHVEAPISTFNVLPDSFERISMGYKKVQENSFITRQTFIRYPEGKMTFEQAPKDVKDELPSPSSSTMKEFNLNGQLFHMNGDGRQGDYVMWEKGDYVYAVSTNVTFSMDDWELLLDSLQ</sequence>
<reference evidence="1 2" key="1">
    <citation type="submission" date="2023-05" db="EMBL/GenBank/DDBJ databases">
        <title>Comparative genomics reveals the evidence of polycyclic aromatic hydrocarbons degradation in moderately halophilic genus Pontibacillus.</title>
        <authorList>
            <person name="Yang H."/>
            <person name="Qian Z."/>
        </authorList>
    </citation>
    <scope>NUCLEOTIDE SEQUENCE [LARGE SCALE GENOMIC DNA]</scope>
    <source>
        <strain evidence="2">HN14</strain>
    </source>
</reference>
<evidence type="ECO:0000313" key="1">
    <source>
        <dbReference type="EMBL" id="WIF99721.1"/>
    </source>
</evidence>
<dbReference type="RefSeq" id="WP_231416095.1">
    <property type="nucleotide sequence ID" value="NZ_CP126446.1"/>
</dbReference>